<dbReference type="GO" id="GO:0045259">
    <property type="term" value="C:proton-transporting ATP synthase complex"/>
    <property type="evidence" value="ECO:0007669"/>
    <property type="project" value="InterPro"/>
</dbReference>
<dbReference type="EMBL" id="JAGRRH010000015">
    <property type="protein sequence ID" value="KAG7357324.1"/>
    <property type="molecule type" value="Genomic_DNA"/>
</dbReference>
<dbReference type="InterPro" id="IPR005294">
    <property type="entry name" value="ATP_synth_F1_asu"/>
</dbReference>
<dbReference type="AlphaFoldDB" id="A0A9K3L8Q7"/>
<protein>
    <submittedName>
        <fullName evidence="2">F0F1 ATP synthase subunit alpha</fullName>
    </submittedName>
</protein>
<dbReference type="GO" id="GO:0005524">
    <property type="term" value="F:ATP binding"/>
    <property type="evidence" value="ECO:0007669"/>
    <property type="project" value="InterPro"/>
</dbReference>
<name>A0A9K3L8Q7_9STRA</name>
<feature type="domain" description="ATPase F1/V1/A1 complex alpha/beta subunit nucleotide-binding" evidence="1">
    <location>
        <begin position="245"/>
        <end position="426"/>
    </location>
</feature>
<dbReference type="InterPro" id="IPR000194">
    <property type="entry name" value="ATPase_F1/V1/A1_a/bsu_nucl-bd"/>
</dbReference>
<dbReference type="PANTHER" id="PTHR48082:SF2">
    <property type="entry name" value="ATP SYNTHASE SUBUNIT ALPHA, MITOCHONDRIAL"/>
    <property type="match status" value="1"/>
</dbReference>
<dbReference type="Proteomes" id="UP000693970">
    <property type="component" value="Unassembled WGS sequence"/>
</dbReference>
<gene>
    <name evidence="2" type="ORF">IV203_002012</name>
</gene>
<reference evidence="2" key="2">
    <citation type="submission" date="2021-04" db="EMBL/GenBank/DDBJ databases">
        <authorList>
            <person name="Podell S."/>
        </authorList>
    </citation>
    <scope>NUCLEOTIDE SEQUENCE</scope>
    <source>
        <strain evidence="2">Hildebrandi</strain>
    </source>
</reference>
<organism evidence="2 3">
    <name type="scientific">Nitzschia inconspicua</name>
    <dbReference type="NCBI Taxonomy" id="303405"/>
    <lineage>
        <taxon>Eukaryota</taxon>
        <taxon>Sar</taxon>
        <taxon>Stramenopiles</taxon>
        <taxon>Ochrophyta</taxon>
        <taxon>Bacillariophyta</taxon>
        <taxon>Bacillariophyceae</taxon>
        <taxon>Bacillariophycidae</taxon>
        <taxon>Bacillariales</taxon>
        <taxon>Bacillariaceae</taxon>
        <taxon>Nitzschia</taxon>
    </lineage>
</organism>
<dbReference type="PANTHER" id="PTHR48082">
    <property type="entry name" value="ATP SYNTHASE SUBUNIT ALPHA, MITOCHONDRIAL"/>
    <property type="match status" value="1"/>
</dbReference>
<dbReference type="GO" id="GO:0043531">
    <property type="term" value="F:ADP binding"/>
    <property type="evidence" value="ECO:0007669"/>
    <property type="project" value="TreeGrafter"/>
</dbReference>
<proteinExistence type="predicted"/>
<evidence type="ECO:0000313" key="3">
    <source>
        <dbReference type="Proteomes" id="UP000693970"/>
    </source>
</evidence>
<accession>A0A9K3L8Q7</accession>
<sequence length="676" mass="73165">MKFQSTAFTAMVATAGHTTSAWMGLLQHQHRQHHSLVSSIPSSVPRSQASFYSTTTSTSLQMAVAKDILDPPQTAATETKQASAAGKPIAKGPIISAFRGGLVAVRVDDDLSTDVVDPEVVDTTQLLPKPKATSNNLGGDLIGRQVQFENGQRGVVIVHRPPVVFVYAEDDGQSSLPAEGTVTVFSNLLSIQVSVDNLQQIDCFGRTKNDFSLLIDNNNTFERPIFAPIPQVKDIALINKPLVTGVTMFDALAPIGKGQNMLLIGHDMEDIRRYVTDILSIQTQQGTKCIYAATGGTEERQLVKGLLASAGLEENVVVVMSQDSDKDDASRAAEATVVAASACAIAESFAKEQGLDTLVIVDNIDQHKKIWDTTTRVLVDEFGVDAVVKGDRDGGASSEMRAFFSSLVQRSAQFKKNRGGGSVTLLLLQSIPKMKSENEEEIIFSPEDFEQSPDKVKERINLLIQRKIPLTAANLRKIQIPVPSADEGMRRLVLQHVDDLISMSDGQIWLDERLEQSGRCPAMDFQRSVTRIGIGADTVSRADAAAMRRVVEGLRLDLSQAESMDGADVATTASKKQMRNAQAWLLAMHQPSASGARKLSESCVAMLAASTGAFNACIDSGMLPGSVEGDTLVRNLLEHVSTEVPEAMSEIDTTQDFTTETKEVITKAIESYFDEK</sequence>
<dbReference type="GO" id="GO:0046933">
    <property type="term" value="F:proton-transporting ATP synthase activity, rotational mechanism"/>
    <property type="evidence" value="ECO:0007669"/>
    <property type="project" value="InterPro"/>
</dbReference>
<dbReference type="OrthoDB" id="9805536at2759"/>
<evidence type="ECO:0000313" key="2">
    <source>
        <dbReference type="EMBL" id="KAG7357324.1"/>
    </source>
</evidence>
<reference evidence="2" key="1">
    <citation type="journal article" date="2021" name="Sci. Rep.">
        <title>Diploid genomic architecture of Nitzschia inconspicua, an elite biomass production diatom.</title>
        <authorList>
            <person name="Oliver A."/>
            <person name="Podell S."/>
            <person name="Pinowska A."/>
            <person name="Traller J.C."/>
            <person name="Smith S.R."/>
            <person name="McClure R."/>
            <person name="Beliaev A."/>
            <person name="Bohutskyi P."/>
            <person name="Hill E.A."/>
            <person name="Rabines A."/>
            <person name="Zheng H."/>
            <person name="Allen L.Z."/>
            <person name="Kuo A."/>
            <person name="Grigoriev I.V."/>
            <person name="Allen A.E."/>
            <person name="Hazlebeck D."/>
            <person name="Allen E.E."/>
        </authorList>
    </citation>
    <scope>NUCLEOTIDE SEQUENCE</scope>
    <source>
        <strain evidence="2">Hildebrandi</strain>
    </source>
</reference>
<comment type="caution">
    <text evidence="2">The sequence shown here is derived from an EMBL/GenBank/DDBJ whole genome shotgun (WGS) entry which is preliminary data.</text>
</comment>
<dbReference type="Pfam" id="PF00006">
    <property type="entry name" value="ATP-synt_ab"/>
    <property type="match status" value="1"/>
</dbReference>
<keyword evidence="3" id="KW-1185">Reference proteome</keyword>
<evidence type="ECO:0000259" key="1">
    <source>
        <dbReference type="Pfam" id="PF00006"/>
    </source>
</evidence>